<organism evidence="2 3">
    <name type="scientific">Acidihalobacter ferrooxydans</name>
    <dbReference type="NCBI Taxonomy" id="1765967"/>
    <lineage>
        <taxon>Bacteria</taxon>
        <taxon>Pseudomonadati</taxon>
        <taxon>Pseudomonadota</taxon>
        <taxon>Gammaproteobacteria</taxon>
        <taxon>Chromatiales</taxon>
        <taxon>Ectothiorhodospiraceae</taxon>
        <taxon>Acidihalobacter</taxon>
    </lineage>
</organism>
<dbReference type="Pfam" id="PF03872">
    <property type="entry name" value="RseA_N"/>
    <property type="match status" value="1"/>
</dbReference>
<proteinExistence type="predicted"/>
<dbReference type="SUPFAM" id="SSF89069">
    <property type="entry name" value="N-terminal, cytoplasmic domain of anti-sigmaE factor RseA"/>
    <property type="match status" value="1"/>
</dbReference>
<evidence type="ECO:0000259" key="1">
    <source>
        <dbReference type="Pfam" id="PF03872"/>
    </source>
</evidence>
<keyword evidence="3" id="KW-1185">Reference proteome</keyword>
<feature type="domain" description="Anti sigma-E protein RseA N-terminal" evidence="1">
    <location>
        <begin position="15"/>
        <end position="88"/>
    </location>
</feature>
<dbReference type="PANTHER" id="PTHR38104:SF1">
    <property type="entry name" value="ANTI-SIGMA-E FACTOR RSEA"/>
    <property type="match status" value="1"/>
</dbReference>
<dbReference type="EMBL" id="CP019434">
    <property type="protein sequence ID" value="APZ43321.1"/>
    <property type="molecule type" value="Genomic_DNA"/>
</dbReference>
<dbReference type="InterPro" id="IPR005572">
    <property type="entry name" value="Anti-sigma_E_RseA_N"/>
</dbReference>
<name>A0A1P8UHT1_9GAMM</name>
<evidence type="ECO:0000313" key="3">
    <source>
        <dbReference type="Proteomes" id="UP000243807"/>
    </source>
</evidence>
<dbReference type="Proteomes" id="UP000243807">
    <property type="component" value="Chromosome"/>
</dbReference>
<dbReference type="OrthoDB" id="5298512at2"/>
<dbReference type="AlphaFoldDB" id="A0A1P8UHT1"/>
<gene>
    <name evidence="2" type="ORF">BW247_09600</name>
</gene>
<accession>A0A1P8UHT1</accession>
<dbReference type="InterPro" id="IPR052383">
    <property type="entry name" value="Anti-sigma-E_RseA-like"/>
</dbReference>
<reference evidence="2 3" key="1">
    <citation type="submission" date="2017-01" db="EMBL/GenBank/DDBJ databases">
        <title>Draft sequence of Acidihalobacter ferrooxidans strain DSM 14175 (strain V8).</title>
        <authorList>
            <person name="Khaleque H.N."/>
            <person name="Ramsay J.P."/>
            <person name="Murphy R.J.T."/>
            <person name="Kaksonen A.H."/>
            <person name="Boxall N.J."/>
            <person name="Watkin E.L.J."/>
        </authorList>
    </citation>
    <scope>NUCLEOTIDE SEQUENCE [LARGE SCALE GENOMIC DNA]</scope>
    <source>
        <strain evidence="2 3">V8</strain>
    </source>
</reference>
<dbReference type="Gene3D" id="1.10.10.880">
    <property type="entry name" value="Anti sigma-E protein RseA, N-terminal domain"/>
    <property type="match status" value="1"/>
</dbReference>
<dbReference type="KEGG" id="afy:BW247_09600"/>
<sequence>MPAGCEAMTTTMNRQDEHLSALVDGEAGRFEARRMMDELLSDAQLRERWARYHLIGDALRQERPLFADAGFAAGVMARVEAEAAQKPAALPRWAKPLAGFALTASVAGAMVLGLQSVTVPVGSGLQPASQPTAMVVPQAGVDPGHHVPTQLESYMRMNGYLLSHVEQSGAGAVMPYARLVSDTPGK</sequence>
<dbReference type="CDD" id="cd16328">
    <property type="entry name" value="RseA_N"/>
    <property type="match status" value="1"/>
</dbReference>
<dbReference type="InterPro" id="IPR036147">
    <property type="entry name" value="Anti-sigma_E_RseA_N_sf"/>
</dbReference>
<dbReference type="PANTHER" id="PTHR38104">
    <property type="match status" value="1"/>
</dbReference>
<protein>
    <recommendedName>
        <fullName evidence="1">Anti sigma-E protein RseA N-terminal domain-containing protein</fullName>
    </recommendedName>
</protein>
<evidence type="ECO:0000313" key="2">
    <source>
        <dbReference type="EMBL" id="APZ43321.1"/>
    </source>
</evidence>
<dbReference type="STRING" id="1765967.BW247_09600"/>
<dbReference type="GO" id="GO:0016989">
    <property type="term" value="F:sigma factor antagonist activity"/>
    <property type="evidence" value="ECO:0007669"/>
    <property type="project" value="InterPro"/>
</dbReference>